<proteinExistence type="predicted"/>
<accession>A0AAD4MKH4</accession>
<protein>
    <submittedName>
        <fullName evidence="1">Uncharacterized protein</fullName>
    </submittedName>
</protein>
<dbReference type="Proteomes" id="UP001201812">
    <property type="component" value="Unassembled WGS sequence"/>
</dbReference>
<sequence length="108" mass="12674">MIETKQALDPLSNTIIRVNMLSNEFNLAIQRIQREFIESTISCNLRLIIRIFGSDSNFTRRLQCARTSEVLEVKYITGNEACQLFGLTYFEMSEYDGKLFLQRKKYYA</sequence>
<name>A0AAD4MKH4_9BILA</name>
<reference evidence="1" key="1">
    <citation type="submission" date="2022-01" db="EMBL/GenBank/DDBJ databases">
        <title>Genome Sequence Resource for Two Populations of Ditylenchus destructor, the Migratory Endoparasitic Phytonematode.</title>
        <authorList>
            <person name="Zhang H."/>
            <person name="Lin R."/>
            <person name="Xie B."/>
        </authorList>
    </citation>
    <scope>NUCLEOTIDE SEQUENCE</scope>
    <source>
        <strain evidence="1">BazhouSP</strain>
    </source>
</reference>
<dbReference type="AlphaFoldDB" id="A0AAD4MKH4"/>
<dbReference type="EMBL" id="JAKKPZ010000224">
    <property type="protein sequence ID" value="KAI1698314.1"/>
    <property type="molecule type" value="Genomic_DNA"/>
</dbReference>
<evidence type="ECO:0000313" key="1">
    <source>
        <dbReference type="EMBL" id="KAI1698314.1"/>
    </source>
</evidence>
<gene>
    <name evidence="1" type="ORF">DdX_17985</name>
</gene>
<evidence type="ECO:0000313" key="2">
    <source>
        <dbReference type="Proteomes" id="UP001201812"/>
    </source>
</evidence>
<organism evidence="1 2">
    <name type="scientific">Ditylenchus destructor</name>
    <dbReference type="NCBI Taxonomy" id="166010"/>
    <lineage>
        <taxon>Eukaryota</taxon>
        <taxon>Metazoa</taxon>
        <taxon>Ecdysozoa</taxon>
        <taxon>Nematoda</taxon>
        <taxon>Chromadorea</taxon>
        <taxon>Rhabditida</taxon>
        <taxon>Tylenchina</taxon>
        <taxon>Tylenchomorpha</taxon>
        <taxon>Sphaerularioidea</taxon>
        <taxon>Anguinidae</taxon>
        <taxon>Anguininae</taxon>
        <taxon>Ditylenchus</taxon>
    </lineage>
</organism>
<comment type="caution">
    <text evidence="1">The sequence shown here is derived from an EMBL/GenBank/DDBJ whole genome shotgun (WGS) entry which is preliminary data.</text>
</comment>
<keyword evidence="2" id="KW-1185">Reference proteome</keyword>